<dbReference type="InterPro" id="IPR029063">
    <property type="entry name" value="SAM-dependent_MTases_sf"/>
</dbReference>
<evidence type="ECO:0000256" key="4">
    <source>
        <dbReference type="ARBA" id="ARBA00022490"/>
    </source>
</evidence>
<dbReference type="PANTHER" id="PTHR11579">
    <property type="entry name" value="PROTEIN-L-ISOASPARTATE O-METHYLTRANSFERASE"/>
    <property type="match status" value="1"/>
</dbReference>
<dbReference type="WBParaSite" id="TREG1_117130.1">
    <property type="protein sequence ID" value="TREG1_117130.1"/>
    <property type="gene ID" value="TREG1_117130"/>
</dbReference>
<evidence type="ECO:0000256" key="6">
    <source>
        <dbReference type="ARBA" id="ARBA00022679"/>
    </source>
</evidence>
<organism evidence="9 10">
    <name type="scientific">Trichobilharzia regenti</name>
    <name type="common">Nasal bird schistosome</name>
    <dbReference type="NCBI Taxonomy" id="157069"/>
    <lineage>
        <taxon>Eukaryota</taxon>
        <taxon>Metazoa</taxon>
        <taxon>Spiralia</taxon>
        <taxon>Lophotrochozoa</taxon>
        <taxon>Platyhelminthes</taxon>
        <taxon>Trematoda</taxon>
        <taxon>Digenea</taxon>
        <taxon>Strigeidida</taxon>
        <taxon>Schistosomatoidea</taxon>
        <taxon>Schistosomatidae</taxon>
        <taxon>Trichobilharzia</taxon>
    </lineage>
</organism>
<evidence type="ECO:0000313" key="10">
    <source>
        <dbReference type="WBParaSite" id="TREG1_117130.1"/>
    </source>
</evidence>
<keyword evidence="6" id="KW-0808">Transferase</keyword>
<reference evidence="10" key="2">
    <citation type="submission" date="2023-11" db="UniProtKB">
        <authorList>
            <consortium name="WormBaseParasite"/>
        </authorList>
    </citation>
    <scope>IDENTIFICATION</scope>
</reference>
<dbReference type="EC" id="2.1.1.77" evidence="3"/>
<comment type="subcellular location">
    <subcellularLocation>
        <location evidence="1">Cytoplasm</location>
    </subcellularLocation>
</comment>
<dbReference type="PANTHER" id="PTHR11579:SF0">
    <property type="entry name" value="PROTEIN-L-ISOASPARTATE(D-ASPARTATE) O-METHYLTRANSFERASE"/>
    <property type="match status" value="1"/>
</dbReference>
<keyword evidence="5" id="KW-0489">Methyltransferase</keyword>
<dbReference type="Pfam" id="PF01135">
    <property type="entry name" value="PCMT"/>
    <property type="match status" value="1"/>
</dbReference>
<evidence type="ECO:0000256" key="3">
    <source>
        <dbReference type="ARBA" id="ARBA00011890"/>
    </source>
</evidence>
<dbReference type="Gene3D" id="3.40.50.150">
    <property type="entry name" value="Vaccinia Virus protein VP39"/>
    <property type="match status" value="1"/>
</dbReference>
<feature type="region of interest" description="Disordered" evidence="8">
    <location>
        <begin position="194"/>
        <end position="221"/>
    </location>
</feature>
<evidence type="ECO:0000256" key="5">
    <source>
        <dbReference type="ARBA" id="ARBA00022603"/>
    </source>
</evidence>
<dbReference type="Proteomes" id="UP000050795">
    <property type="component" value="Unassembled WGS sequence"/>
</dbReference>
<feature type="compositionally biased region" description="Basic and acidic residues" evidence="8">
    <location>
        <begin position="201"/>
        <end position="221"/>
    </location>
</feature>
<dbReference type="GO" id="GO:0032259">
    <property type="term" value="P:methylation"/>
    <property type="evidence" value="ECO:0007669"/>
    <property type="project" value="UniProtKB-KW"/>
</dbReference>
<keyword evidence="7" id="KW-0949">S-adenosyl-L-methionine</keyword>
<protein>
    <recommendedName>
        <fullName evidence="3">protein-L-isoaspartate(D-aspartate) O-methyltransferase</fullName>
        <ecNumber evidence="3">2.1.1.77</ecNumber>
    </recommendedName>
</protein>
<dbReference type="InterPro" id="IPR000682">
    <property type="entry name" value="PCMT"/>
</dbReference>
<name>A0AA85ISD3_TRIRE</name>
<accession>A0AA85ISD3</accession>
<evidence type="ECO:0000256" key="2">
    <source>
        <dbReference type="ARBA" id="ARBA00005369"/>
    </source>
</evidence>
<dbReference type="GO" id="GO:0005737">
    <property type="term" value="C:cytoplasm"/>
    <property type="evidence" value="ECO:0007669"/>
    <property type="project" value="UniProtKB-SubCell"/>
</dbReference>
<comment type="similarity">
    <text evidence="2">Belongs to the methyltransferase superfamily. L-isoaspartyl/D-aspartyl protein methyltransferase family.</text>
</comment>
<reference evidence="9" key="1">
    <citation type="submission" date="2022-06" db="EMBL/GenBank/DDBJ databases">
        <authorList>
            <person name="Berger JAMES D."/>
            <person name="Berger JAMES D."/>
        </authorList>
    </citation>
    <scope>NUCLEOTIDE SEQUENCE [LARGE SCALE GENOMIC DNA]</scope>
</reference>
<evidence type="ECO:0000313" key="9">
    <source>
        <dbReference type="Proteomes" id="UP000050795"/>
    </source>
</evidence>
<dbReference type="AlphaFoldDB" id="A0AA85ISD3"/>
<sequence>MSFVDRRIFVTQKPYEDSSQPIGYNVKILAPHVHALILGALESRLLINGNVSCISCHSGYLMSIMGLYVMKRGIVAGVETEKSLTDLNYANIEKWIQSSRIAKAFLFTKDAPYKLYTRSEESYEVPDGPYSATFYNGGDMETVNVLKQRLKKTGRLVYLKGTEKEGQTLMVIDHLSNGSFYERILASVRLDKDEVEEAERGEESDGGKGEGSGGEKEVEGPLKEIEETLTPIPVRPPFADFEDIIISSVQIKHIPDVKIILLLVCIAIMHLMHPTILM</sequence>
<keyword evidence="9" id="KW-1185">Reference proteome</keyword>
<proteinExistence type="inferred from homology"/>
<evidence type="ECO:0000256" key="1">
    <source>
        <dbReference type="ARBA" id="ARBA00004496"/>
    </source>
</evidence>
<dbReference type="SUPFAM" id="SSF53335">
    <property type="entry name" value="S-adenosyl-L-methionine-dependent methyltransferases"/>
    <property type="match status" value="1"/>
</dbReference>
<dbReference type="GO" id="GO:0004719">
    <property type="term" value="F:protein-L-isoaspartate (D-aspartate) O-methyltransferase activity"/>
    <property type="evidence" value="ECO:0007669"/>
    <property type="project" value="UniProtKB-EC"/>
</dbReference>
<evidence type="ECO:0000256" key="8">
    <source>
        <dbReference type="SAM" id="MobiDB-lite"/>
    </source>
</evidence>
<keyword evidence="4" id="KW-0963">Cytoplasm</keyword>
<evidence type="ECO:0000256" key="7">
    <source>
        <dbReference type="ARBA" id="ARBA00022691"/>
    </source>
</evidence>